<keyword evidence="1" id="KW-1133">Transmembrane helix</keyword>
<sequence length="74" mass="8331">MPSATPLRTMWRSVSRGMVESHPFARNPLSMPPHAWRAGDLSKKIVKTSAVFFPFYVAMFGWPVAAAWCFNGNM</sequence>
<keyword evidence="1" id="KW-0812">Transmembrane</keyword>
<reference evidence="2" key="1">
    <citation type="journal article" date="2020" name="Stud. Mycol.">
        <title>101 Dothideomycetes genomes: a test case for predicting lifestyles and emergence of pathogens.</title>
        <authorList>
            <person name="Haridas S."/>
            <person name="Albert R."/>
            <person name="Binder M."/>
            <person name="Bloem J."/>
            <person name="Labutti K."/>
            <person name="Salamov A."/>
            <person name="Andreopoulos B."/>
            <person name="Baker S."/>
            <person name="Barry K."/>
            <person name="Bills G."/>
            <person name="Bluhm B."/>
            <person name="Cannon C."/>
            <person name="Castanera R."/>
            <person name="Culley D."/>
            <person name="Daum C."/>
            <person name="Ezra D."/>
            <person name="Gonzalez J."/>
            <person name="Henrissat B."/>
            <person name="Kuo A."/>
            <person name="Liang C."/>
            <person name="Lipzen A."/>
            <person name="Lutzoni F."/>
            <person name="Magnuson J."/>
            <person name="Mondo S."/>
            <person name="Nolan M."/>
            <person name="Ohm R."/>
            <person name="Pangilinan J."/>
            <person name="Park H.-J."/>
            <person name="Ramirez L."/>
            <person name="Alfaro M."/>
            <person name="Sun H."/>
            <person name="Tritt A."/>
            <person name="Yoshinaga Y."/>
            <person name="Zwiers L.-H."/>
            <person name="Turgeon B."/>
            <person name="Goodwin S."/>
            <person name="Spatafora J."/>
            <person name="Crous P."/>
            <person name="Grigoriev I."/>
        </authorList>
    </citation>
    <scope>NUCLEOTIDE SEQUENCE</scope>
    <source>
        <strain evidence="2">CBS 161.51</strain>
    </source>
</reference>
<dbReference type="OrthoDB" id="4829316at2759"/>
<accession>A0A6A5SXA4</accession>
<evidence type="ECO:0000313" key="2">
    <source>
        <dbReference type="EMBL" id="KAF1941647.1"/>
    </source>
</evidence>
<dbReference type="EMBL" id="ML976045">
    <property type="protein sequence ID" value="KAF1941647.1"/>
    <property type="molecule type" value="Genomic_DNA"/>
</dbReference>
<organism evidence="2 3">
    <name type="scientific">Clathrospora elynae</name>
    <dbReference type="NCBI Taxonomy" id="706981"/>
    <lineage>
        <taxon>Eukaryota</taxon>
        <taxon>Fungi</taxon>
        <taxon>Dikarya</taxon>
        <taxon>Ascomycota</taxon>
        <taxon>Pezizomycotina</taxon>
        <taxon>Dothideomycetes</taxon>
        <taxon>Pleosporomycetidae</taxon>
        <taxon>Pleosporales</taxon>
        <taxon>Diademaceae</taxon>
        <taxon>Clathrospora</taxon>
    </lineage>
</organism>
<evidence type="ECO:0000256" key="1">
    <source>
        <dbReference type="SAM" id="Phobius"/>
    </source>
</evidence>
<protein>
    <submittedName>
        <fullName evidence="2">Uncharacterized protein</fullName>
    </submittedName>
</protein>
<dbReference type="Proteomes" id="UP000800038">
    <property type="component" value="Unassembled WGS sequence"/>
</dbReference>
<proteinExistence type="predicted"/>
<dbReference type="AlphaFoldDB" id="A0A6A5SXA4"/>
<name>A0A6A5SXA4_9PLEO</name>
<feature type="transmembrane region" description="Helical" evidence="1">
    <location>
        <begin position="51"/>
        <end position="70"/>
    </location>
</feature>
<evidence type="ECO:0000313" key="3">
    <source>
        <dbReference type="Proteomes" id="UP000800038"/>
    </source>
</evidence>
<keyword evidence="1" id="KW-0472">Membrane</keyword>
<gene>
    <name evidence="2" type="ORF">EJ02DRAFT_347413</name>
</gene>
<keyword evidence="3" id="KW-1185">Reference proteome</keyword>